<name>A0AAV2BM56_9ARAC</name>
<proteinExistence type="predicted"/>
<evidence type="ECO:0000313" key="2">
    <source>
        <dbReference type="EMBL" id="CAL1296975.1"/>
    </source>
</evidence>
<gene>
    <name evidence="2" type="ORF">LARSCL_LOCUS20029</name>
</gene>
<organism evidence="2 3">
    <name type="scientific">Larinioides sclopetarius</name>
    <dbReference type="NCBI Taxonomy" id="280406"/>
    <lineage>
        <taxon>Eukaryota</taxon>
        <taxon>Metazoa</taxon>
        <taxon>Ecdysozoa</taxon>
        <taxon>Arthropoda</taxon>
        <taxon>Chelicerata</taxon>
        <taxon>Arachnida</taxon>
        <taxon>Araneae</taxon>
        <taxon>Araneomorphae</taxon>
        <taxon>Entelegynae</taxon>
        <taxon>Araneoidea</taxon>
        <taxon>Araneidae</taxon>
        <taxon>Larinioides</taxon>
    </lineage>
</organism>
<comment type="caution">
    <text evidence="2">The sequence shown here is derived from an EMBL/GenBank/DDBJ whole genome shotgun (WGS) entry which is preliminary data.</text>
</comment>
<evidence type="ECO:0000256" key="1">
    <source>
        <dbReference type="SAM" id="SignalP"/>
    </source>
</evidence>
<dbReference type="Proteomes" id="UP001497382">
    <property type="component" value="Unassembled WGS sequence"/>
</dbReference>
<accession>A0AAV2BM56</accession>
<keyword evidence="3" id="KW-1185">Reference proteome</keyword>
<keyword evidence="1" id="KW-0732">Signal</keyword>
<feature type="chain" id="PRO_5043819330" evidence="1">
    <location>
        <begin position="19"/>
        <end position="228"/>
    </location>
</feature>
<sequence>MWIILVLPLLSVVKDIAGEIDCDKHFFDQCQRPKLFDEIPNEIEVFTASCPGILAYIKCVKDFDMKCQEEDKRRFSQEQKYDDLYALFDGMCKEGTALNKVVTTQLKCFNETLSNTNCEQERKGFLKPYETEIQLDEFRTTHVIPERVYCLSQILLVNCIVDDITRNCGLRPRLLTVELLRRYGFVDISCPLSYREGLLEDLDEFNLTENQKTFAIYELERLRILYDV</sequence>
<protein>
    <submittedName>
        <fullName evidence="2">Uncharacterized protein</fullName>
    </submittedName>
</protein>
<dbReference type="AlphaFoldDB" id="A0AAV2BM56"/>
<feature type="signal peptide" evidence="1">
    <location>
        <begin position="1"/>
        <end position="18"/>
    </location>
</feature>
<evidence type="ECO:0000313" key="3">
    <source>
        <dbReference type="Proteomes" id="UP001497382"/>
    </source>
</evidence>
<reference evidence="2 3" key="1">
    <citation type="submission" date="2024-04" db="EMBL/GenBank/DDBJ databases">
        <authorList>
            <person name="Rising A."/>
            <person name="Reimegard J."/>
            <person name="Sonavane S."/>
            <person name="Akerstrom W."/>
            <person name="Nylinder S."/>
            <person name="Hedman E."/>
            <person name="Kallberg Y."/>
        </authorList>
    </citation>
    <scope>NUCLEOTIDE SEQUENCE [LARGE SCALE GENOMIC DNA]</scope>
</reference>
<dbReference type="EMBL" id="CAXIEN010000410">
    <property type="protein sequence ID" value="CAL1296975.1"/>
    <property type="molecule type" value="Genomic_DNA"/>
</dbReference>